<dbReference type="InterPro" id="IPR025101">
    <property type="entry name" value="DUF4012"/>
</dbReference>
<dbReference type="Proteomes" id="UP000229095">
    <property type="component" value="Unassembled WGS sequence"/>
</dbReference>
<accession>A0A2M9HB58</accession>
<keyword evidence="2" id="KW-0472">Membrane</keyword>
<gene>
    <name evidence="3" type="ORF">CS006_02610</name>
</gene>
<feature type="compositionally biased region" description="Basic and acidic residues" evidence="1">
    <location>
        <begin position="1"/>
        <end position="12"/>
    </location>
</feature>
<protein>
    <recommendedName>
        <fullName evidence="5">DUF4012 domain-containing protein</fullName>
    </recommendedName>
</protein>
<keyword evidence="2" id="KW-0812">Transmembrane</keyword>
<name>A0A2M9HB58_9BIFI</name>
<organism evidence="3 4">
    <name type="scientific">Bifidobacterium primatium</name>
    <dbReference type="NCBI Taxonomy" id="2045438"/>
    <lineage>
        <taxon>Bacteria</taxon>
        <taxon>Bacillati</taxon>
        <taxon>Actinomycetota</taxon>
        <taxon>Actinomycetes</taxon>
        <taxon>Bifidobacteriales</taxon>
        <taxon>Bifidobacteriaceae</taxon>
        <taxon>Bifidobacterium</taxon>
    </lineage>
</organism>
<dbReference type="Pfam" id="PF13196">
    <property type="entry name" value="DUF4012"/>
    <property type="match status" value="1"/>
</dbReference>
<sequence length="680" mass="71565">MTTKTNDMDDMRNASNGVADDTATHDDGRTAHGTSDDVVQPSDVVRPNLDGFSADALADVTQGARPRRRRMSAEHVARIRRRRRVRRVLLVVFVIVAAIGAFGAYMGYSALQVKRAVAEASQGASAIPAAIRSGDANAAKAGMTRLSNGVDKAYAQTSGFGWRMLGALPVIGDDVTAVRDTVGIMHDVSVNALPQLGRAAGNFSTTSISVNDGTVSMPGLTESADDLDQASGVIGDAEIDLGRVPTPHIAQIADALDNARGKFAELADQVDVYARIANVAPSMLDLDDSGARTYLVIAQNNAEVRPTGGLPGSWGTLTVDGGRFTLSDFVSESTLPQLDSPVLDAQDDEIALFGENLLTKPHDVNFTPDYPRAAAIAKAMWEKDRKQTISGVIMIDPCLLQSLLAVAGGVTINDAAAPDGSGTVTLNGSNTAQYLLHDSYLENRTPGEQDAVFSAVARQSFDHILHAANGGNSAALLNAVMTSTRQGHLKVWSVRGAEQERLHDTAIAGELETKPAEPNTGVYLSDGTQGKMSWYLDRSVTSRRTRTLESGAQQYAVDVKLANTVNAADVAGLPDYVTGKGMSEGYDVNPGEIATVVYVYAPAGGRLVDWTISGSGSGGSSGGKGFDTITTHNGLTVGVKKITLKPGETATLSVTVQTSERAAGTTMTIHQTPLIKENDQ</sequence>
<proteinExistence type="predicted"/>
<reference evidence="3 4" key="1">
    <citation type="submission" date="2017-10" db="EMBL/GenBank/DDBJ databases">
        <title>Draft genome sequences of strains TRE 1, TRE 9, TRE H and TRI 7, isolated from tamarins, belonging to four potential novel Bifidobacterium species.</title>
        <authorList>
            <person name="Mattarelli P."/>
            <person name="Modesto M."/>
            <person name="Puglisi E."/>
            <person name="Morelli L."/>
            <person name="Spezio C."/>
            <person name="Bonetti A."/>
            <person name="Sandri C."/>
        </authorList>
    </citation>
    <scope>NUCLEOTIDE SEQUENCE [LARGE SCALE GENOMIC DNA]</scope>
    <source>
        <strain evidence="4">TRE1</strain>
    </source>
</reference>
<dbReference type="EMBL" id="PEBI01000001">
    <property type="protein sequence ID" value="PJM74053.1"/>
    <property type="molecule type" value="Genomic_DNA"/>
</dbReference>
<evidence type="ECO:0000313" key="4">
    <source>
        <dbReference type="Proteomes" id="UP000229095"/>
    </source>
</evidence>
<evidence type="ECO:0000256" key="2">
    <source>
        <dbReference type="SAM" id="Phobius"/>
    </source>
</evidence>
<comment type="caution">
    <text evidence="3">The sequence shown here is derived from an EMBL/GenBank/DDBJ whole genome shotgun (WGS) entry which is preliminary data.</text>
</comment>
<feature type="transmembrane region" description="Helical" evidence="2">
    <location>
        <begin position="88"/>
        <end position="108"/>
    </location>
</feature>
<keyword evidence="2" id="KW-1133">Transmembrane helix</keyword>
<evidence type="ECO:0000256" key="1">
    <source>
        <dbReference type="SAM" id="MobiDB-lite"/>
    </source>
</evidence>
<keyword evidence="4" id="KW-1185">Reference proteome</keyword>
<feature type="region of interest" description="Disordered" evidence="1">
    <location>
        <begin position="1"/>
        <end position="42"/>
    </location>
</feature>
<evidence type="ECO:0000313" key="3">
    <source>
        <dbReference type="EMBL" id="PJM74053.1"/>
    </source>
</evidence>
<dbReference type="AlphaFoldDB" id="A0A2M9HB58"/>
<evidence type="ECO:0008006" key="5">
    <source>
        <dbReference type="Google" id="ProtNLM"/>
    </source>
</evidence>